<evidence type="ECO:0000259" key="4">
    <source>
        <dbReference type="PROSITE" id="PS50158"/>
    </source>
</evidence>
<dbReference type="AlphaFoldDB" id="A0A9J6DG17"/>
<keyword evidence="1" id="KW-0479">Metal-binding</keyword>
<name>A0A9J6DG17_RHIMP</name>
<dbReference type="Gene3D" id="4.10.60.10">
    <property type="entry name" value="Zinc finger, CCHC-type"/>
    <property type="match status" value="1"/>
</dbReference>
<dbReference type="GO" id="GO:0003676">
    <property type="term" value="F:nucleic acid binding"/>
    <property type="evidence" value="ECO:0007669"/>
    <property type="project" value="InterPro"/>
</dbReference>
<dbReference type="GO" id="GO:0008270">
    <property type="term" value="F:zinc ion binding"/>
    <property type="evidence" value="ECO:0007669"/>
    <property type="project" value="UniProtKB-KW"/>
</dbReference>
<dbReference type="SMART" id="SM00343">
    <property type="entry name" value="ZnF_C2HC"/>
    <property type="match status" value="1"/>
</dbReference>
<dbReference type="InterPro" id="IPR001878">
    <property type="entry name" value="Znf_CCHC"/>
</dbReference>
<protein>
    <recommendedName>
        <fullName evidence="4">CCHC-type domain-containing protein</fullName>
    </recommendedName>
</protein>
<keyword evidence="1" id="KW-0862">Zinc</keyword>
<dbReference type="PROSITE" id="PS50158">
    <property type="entry name" value="ZF_CCHC"/>
    <property type="match status" value="1"/>
</dbReference>
<evidence type="ECO:0000256" key="3">
    <source>
        <dbReference type="SAM" id="SignalP"/>
    </source>
</evidence>
<feature type="compositionally biased region" description="Basic residues" evidence="2">
    <location>
        <begin position="517"/>
        <end position="531"/>
    </location>
</feature>
<feature type="region of interest" description="Disordered" evidence="2">
    <location>
        <begin position="446"/>
        <end position="538"/>
    </location>
</feature>
<organism evidence="5 6">
    <name type="scientific">Rhipicephalus microplus</name>
    <name type="common">Cattle tick</name>
    <name type="synonym">Boophilus microplus</name>
    <dbReference type="NCBI Taxonomy" id="6941"/>
    <lineage>
        <taxon>Eukaryota</taxon>
        <taxon>Metazoa</taxon>
        <taxon>Ecdysozoa</taxon>
        <taxon>Arthropoda</taxon>
        <taxon>Chelicerata</taxon>
        <taxon>Arachnida</taxon>
        <taxon>Acari</taxon>
        <taxon>Parasitiformes</taxon>
        <taxon>Ixodida</taxon>
        <taxon>Ixodoidea</taxon>
        <taxon>Ixodidae</taxon>
        <taxon>Rhipicephalinae</taxon>
        <taxon>Rhipicephalus</taxon>
        <taxon>Boophilus</taxon>
    </lineage>
</organism>
<accession>A0A9J6DG17</accession>
<keyword evidence="6" id="KW-1185">Reference proteome</keyword>
<sequence>MHERIVPILAAVLLVSGTPTSSPFKYKIGIALRSYRQRHLSGSNWEEKAQFLAAYMATAYMYRKDVVPMGIHWINSSADIDLCELRKDGVVALLVSNGCAATAALARKAREARLPFLAVLNRGCSRQWVLREAYGNESVGGEQKEEQPDDDPQEIEEPAGTLLVPYYEEFDTRVVLAKMEAMRVNRALVVFDDVFGTRTLLSLSVRCLKATYAMDTFRHQTERLNLTLAFVPLEANRTRVLEAINHTLRRMSRKNTFYTSFVMLVFANFTLAERLEAEFGRLANVTTVASVDASPQTDLSATIRQIVREELLRHEEQTRYAVPRCASVAFRDAVCASPPATWQHSVNAADCNSYRHDPHYGQTEQRHYDSIDRRFDQHPRDVRPRRPSTAYDIQGEGMSYSQPVAAVEYFNQRPEVRPLPVCYNCGTPGHIARYCNRRRAFSNGQSGSFMQHGGRAMDTNRPGNTTFEGYFREERSRHFPLDSYSGEQERYRNRYRSPASERTLTPPPAFRASRSPSPRRRVTSSSPRRRFASPPPGN</sequence>
<dbReference type="Proteomes" id="UP000821866">
    <property type="component" value="Chromosome 7"/>
</dbReference>
<keyword evidence="3" id="KW-0732">Signal</keyword>
<dbReference type="SUPFAM" id="SSF57756">
    <property type="entry name" value="Retrovirus zinc finger-like domains"/>
    <property type="match status" value="1"/>
</dbReference>
<proteinExistence type="predicted"/>
<evidence type="ECO:0000256" key="1">
    <source>
        <dbReference type="PROSITE-ProRule" id="PRU00047"/>
    </source>
</evidence>
<keyword evidence="1" id="KW-0863">Zinc-finger</keyword>
<feature type="compositionally biased region" description="Basic and acidic residues" evidence="2">
    <location>
        <begin position="470"/>
        <end position="480"/>
    </location>
</feature>
<gene>
    <name evidence="5" type="ORF">HPB51_008000</name>
</gene>
<reference evidence="5" key="1">
    <citation type="journal article" date="2020" name="Cell">
        <title>Large-Scale Comparative Analyses of Tick Genomes Elucidate Their Genetic Diversity and Vector Capacities.</title>
        <authorList>
            <consortium name="Tick Genome and Microbiome Consortium (TIGMIC)"/>
            <person name="Jia N."/>
            <person name="Wang J."/>
            <person name="Shi W."/>
            <person name="Du L."/>
            <person name="Sun Y."/>
            <person name="Zhan W."/>
            <person name="Jiang J.F."/>
            <person name="Wang Q."/>
            <person name="Zhang B."/>
            <person name="Ji P."/>
            <person name="Bell-Sakyi L."/>
            <person name="Cui X.M."/>
            <person name="Yuan T.T."/>
            <person name="Jiang B.G."/>
            <person name="Yang W.F."/>
            <person name="Lam T.T."/>
            <person name="Chang Q.C."/>
            <person name="Ding S.J."/>
            <person name="Wang X.J."/>
            <person name="Zhu J.G."/>
            <person name="Ruan X.D."/>
            <person name="Zhao L."/>
            <person name="Wei J.T."/>
            <person name="Ye R.Z."/>
            <person name="Que T.C."/>
            <person name="Du C.H."/>
            <person name="Zhou Y.H."/>
            <person name="Cheng J.X."/>
            <person name="Dai P.F."/>
            <person name="Guo W.B."/>
            <person name="Han X.H."/>
            <person name="Huang E.J."/>
            <person name="Li L.F."/>
            <person name="Wei W."/>
            <person name="Gao Y.C."/>
            <person name="Liu J.Z."/>
            <person name="Shao H.Z."/>
            <person name="Wang X."/>
            <person name="Wang C.C."/>
            <person name="Yang T.C."/>
            <person name="Huo Q.B."/>
            <person name="Li W."/>
            <person name="Chen H.Y."/>
            <person name="Chen S.E."/>
            <person name="Zhou L.G."/>
            <person name="Ni X.B."/>
            <person name="Tian J.H."/>
            <person name="Sheng Y."/>
            <person name="Liu T."/>
            <person name="Pan Y.S."/>
            <person name="Xia L.Y."/>
            <person name="Li J."/>
            <person name="Zhao F."/>
            <person name="Cao W.C."/>
        </authorList>
    </citation>
    <scope>NUCLEOTIDE SEQUENCE</scope>
    <source>
        <strain evidence="5">Rmic-2018</strain>
    </source>
</reference>
<dbReference type="InterPro" id="IPR036875">
    <property type="entry name" value="Znf_CCHC_sf"/>
</dbReference>
<feature type="chain" id="PRO_5039932936" description="CCHC-type domain-containing protein" evidence="3">
    <location>
        <begin position="18"/>
        <end position="538"/>
    </location>
</feature>
<evidence type="ECO:0000313" key="6">
    <source>
        <dbReference type="Proteomes" id="UP000821866"/>
    </source>
</evidence>
<feature type="signal peptide" evidence="3">
    <location>
        <begin position="1"/>
        <end position="17"/>
    </location>
</feature>
<evidence type="ECO:0000313" key="5">
    <source>
        <dbReference type="EMBL" id="KAH8020888.1"/>
    </source>
</evidence>
<dbReference type="EMBL" id="JABSTU010000009">
    <property type="protein sequence ID" value="KAH8020888.1"/>
    <property type="molecule type" value="Genomic_DNA"/>
</dbReference>
<comment type="caution">
    <text evidence="5">The sequence shown here is derived from an EMBL/GenBank/DDBJ whole genome shotgun (WGS) entry which is preliminary data.</text>
</comment>
<dbReference type="Pfam" id="PF00098">
    <property type="entry name" value="zf-CCHC"/>
    <property type="match status" value="1"/>
</dbReference>
<reference evidence="5" key="2">
    <citation type="submission" date="2021-09" db="EMBL/GenBank/DDBJ databases">
        <authorList>
            <person name="Jia N."/>
            <person name="Wang J."/>
            <person name="Shi W."/>
            <person name="Du L."/>
            <person name="Sun Y."/>
            <person name="Zhan W."/>
            <person name="Jiang J."/>
            <person name="Wang Q."/>
            <person name="Zhang B."/>
            <person name="Ji P."/>
            <person name="Sakyi L.B."/>
            <person name="Cui X."/>
            <person name="Yuan T."/>
            <person name="Jiang B."/>
            <person name="Yang W."/>
            <person name="Lam T.T.-Y."/>
            <person name="Chang Q."/>
            <person name="Ding S."/>
            <person name="Wang X."/>
            <person name="Zhu J."/>
            <person name="Ruan X."/>
            <person name="Zhao L."/>
            <person name="Wei J."/>
            <person name="Que T."/>
            <person name="Du C."/>
            <person name="Cheng J."/>
            <person name="Dai P."/>
            <person name="Han X."/>
            <person name="Huang E."/>
            <person name="Gao Y."/>
            <person name="Liu J."/>
            <person name="Shao H."/>
            <person name="Ye R."/>
            <person name="Li L."/>
            <person name="Wei W."/>
            <person name="Wang X."/>
            <person name="Wang C."/>
            <person name="Huo Q."/>
            <person name="Li W."/>
            <person name="Guo W."/>
            <person name="Chen H."/>
            <person name="Chen S."/>
            <person name="Zhou L."/>
            <person name="Zhou L."/>
            <person name="Ni X."/>
            <person name="Tian J."/>
            <person name="Zhou Y."/>
            <person name="Sheng Y."/>
            <person name="Liu T."/>
            <person name="Pan Y."/>
            <person name="Xia L."/>
            <person name="Li J."/>
            <person name="Zhao F."/>
            <person name="Cao W."/>
        </authorList>
    </citation>
    <scope>NUCLEOTIDE SEQUENCE</scope>
    <source>
        <strain evidence="5">Rmic-2018</strain>
        <tissue evidence="5">Larvae</tissue>
    </source>
</reference>
<feature type="domain" description="CCHC-type" evidence="4">
    <location>
        <begin position="422"/>
        <end position="435"/>
    </location>
</feature>
<evidence type="ECO:0000256" key="2">
    <source>
        <dbReference type="SAM" id="MobiDB-lite"/>
    </source>
</evidence>